<proteinExistence type="predicted"/>
<name>A0ACC7MJU9_9BURK</name>
<gene>
    <name evidence="1" type="ORF">QPK29_028775</name>
</gene>
<comment type="caution">
    <text evidence="1">The sequence shown here is derived from an EMBL/GenBank/DDBJ whole genome shotgun (WGS) entry which is preliminary data.</text>
</comment>
<sequence length="288" mass="30690">MPPRPATERAAMLATILVHVDGSAHAPARIRYAAALAHATGAHLVGAAMLGVSRSIFPNGYHEKPGSLGASYFEPLADNARRALAAFENIAQAMGVRYEARFVCDRADDGLARLARFADLVVISQDDPAEAMPDMAVRLPEYLVLNCARPVVVVPRTDPAPWHGAKVLVAWDGGKEASFALSASLPLLRRSAGVVVAAICPADPADEAVQAEQADLMHFLARHYVNARMVMRDAWRDPGHDLLALATELDCGLLVMGCFGHTRLRELCLGGASRTVLADAGIPVLLAH</sequence>
<accession>A0ACC7MJU9</accession>
<evidence type="ECO:0000313" key="2">
    <source>
        <dbReference type="Proteomes" id="UP001168096"/>
    </source>
</evidence>
<keyword evidence="2" id="KW-1185">Reference proteome</keyword>
<reference evidence="1" key="1">
    <citation type="submission" date="2024-11" db="EMBL/GenBank/DDBJ databases">
        <title>Description of Massilia orientalis sp. nov., isolated from rhizosphere soil of Ageratina adenophora.</title>
        <authorList>
            <person name="Wang Y."/>
        </authorList>
    </citation>
    <scope>NUCLEOTIDE SEQUENCE</scope>
    <source>
        <strain evidence="1">YIM B02787</strain>
    </source>
</reference>
<organism evidence="1 2">
    <name type="scientific">Massilia orientalis</name>
    <dbReference type="NCBI Taxonomy" id="3050128"/>
    <lineage>
        <taxon>Bacteria</taxon>
        <taxon>Pseudomonadati</taxon>
        <taxon>Pseudomonadota</taxon>
        <taxon>Betaproteobacteria</taxon>
        <taxon>Burkholderiales</taxon>
        <taxon>Oxalobacteraceae</taxon>
        <taxon>Telluria group</taxon>
        <taxon>Massilia</taxon>
    </lineage>
</organism>
<protein>
    <submittedName>
        <fullName evidence="1">Universal stress protein</fullName>
    </submittedName>
</protein>
<evidence type="ECO:0000313" key="1">
    <source>
        <dbReference type="EMBL" id="MFJ1471733.1"/>
    </source>
</evidence>
<dbReference type="EMBL" id="JASNRB020000026">
    <property type="protein sequence ID" value="MFJ1471733.1"/>
    <property type="molecule type" value="Genomic_DNA"/>
</dbReference>
<dbReference type="Proteomes" id="UP001168096">
    <property type="component" value="Unassembled WGS sequence"/>
</dbReference>